<dbReference type="GO" id="GO:0005524">
    <property type="term" value="F:ATP binding"/>
    <property type="evidence" value="ECO:0007669"/>
    <property type="project" value="InterPro"/>
</dbReference>
<name>A0A397GVD1_9GLOM</name>
<dbReference type="GO" id="GO:0004672">
    <property type="term" value="F:protein kinase activity"/>
    <property type="evidence" value="ECO:0007669"/>
    <property type="project" value="InterPro"/>
</dbReference>
<comment type="caution">
    <text evidence="2">The sequence shown here is derived from an EMBL/GenBank/DDBJ whole genome shotgun (WGS) entry which is preliminary data.</text>
</comment>
<evidence type="ECO:0000313" key="3">
    <source>
        <dbReference type="Proteomes" id="UP000266861"/>
    </source>
</evidence>
<gene>
    <name evidence="2" type="ORF">Glove_421g28</name>
</gene>
<organism evidence="2 3">
    <name type="scientific">Diversispora epigaea</name>
    <dbReference type="NCBI Taxonomy" id="1348612"/>
    <lineage>
        <taxon>Eukaryota</taxon>
        <taxon>Fungi</taxon>
        <taxon>Fungi incertae sedis</taxon>
        <taxon>Mucoromycota</taxon>
        <taxon>Glomeromycotina</taxon>
        <taxon>Glomeromycetes</taxon>
        <taxon>Diversisporales</taxon>
        <taxon>Diversisporaceae</taxon>
        <taxon>Diversispora</taxon>
    </lineage>
</organism>
<dbReference type="EMBL" id="PQFF01000373">
    <property type="protein sequence ID" value="RHZ54982.1"/>
    <property type="molecule type" value="Genomic_DNA"/>
</dbReference>
<dbReference type="AlphaFoldDB" id="A0A397GVD1"/>
<dbReference type="Pfam" id="PF07714">
    <property type="entry name" value="PK_Tyr_Ser-Thr"/>
    <property type="match status" value="1"/>
</dbReference>
<evidence type="ECO:0000313" key="2">
    <source>
        <dbReference type="EMBL" id="RHZ54982.1"/>
    </source>
</evidence>
<dbReference type="InterPro" id="IPR001245">
    <property type="entry name" value="Ser-Thr/Tyr_kinase_cat_dom"/>
</dbReference>
<dbReference type="SUPFAM" id="SSF56112">
    <property type="entry name" value="Protein kinase-like (PK-like)"/>
    <property type="match status" value="1"/>
</dbReference>
<dbReference type="Proteomes" id="UP000266861">
    <property type="component" value="Unassembled WGS sequence"/>
</dbReference>
<dbReference type="STRING" id="1348612.A0A397GVD1"/>
<reference evidence="2 3" key="1">
    <citation type="submission" date="2018-08" db="EMBL/GenBank/DDBJ databases">
        <title>Genome and evolution of the arbuscular mycorrhizal fungus Diversispora epigaea (formerly Glomus versiforme) and its bacterial endosymbionts.</title>
        <authorList>
            <person name="Sun X."/>
            <person name="Fei Z."/>
            <person name="Harrison M."/>
        </authorList>
    </citation>
    <scope>NUCLEOTIDE SEQUENCE [LARGE SCALE GENOMIC DNA]</scope>
    <source>
        <strain evidence="2 3">IT104</strain>
    </source>
</reference>
<protein>
    <recommendedName>
        <fullName evidence="1">Protein kinase domain-containing protein</fullName>
    </recommendedName>
</protein>
<dbReference type="Gene3D" id="1.10.510.10">
    <property type="entry name" value="Transferase(Phosphotransferase) domain 1"/>
    <property type="match status" value="1"/>
</dbReference>
<accession>A0A397GVD1</accession>
<dbReference type="InterPro" id="IPR000719">
    <property type="entry name" value="Prot_kinase_dom"/>
</dbReference>
<sequence>MIQIYSTSDFGLSKIVGQNLENSNNRNIFEVLCGEEYTKAADIYSFGIIVYEIITGFAPYYDVPHDAMDYGQKFHFILQN</sequence>
<evidence type="ECO:0000259" key="1">
    <source>
        <dbReference type="PROSITE" id="PS50011"/>
    </source>
</evidence>
<dbReference type="OrthoDB" id="2403434at2759"/>
<keyword evidence="3" id="KW-1185">Reference proteome</keyword>
<dbReference type="PROSITE" id="PS50011">
    <property type="entry name" value="PROTEIN_KINASE_DOM"/>
    <property type="match status" value="1"/>
</dbReference>
<proteinExistence type="predicted"/>
<dbReference type="InterPro" id="IPR011009">
    <property type="entry name" value="Kinase-like_dom_sf"/>
</dbReference>
<feature type="domain" description="Protein kinase" evidence="1">
    <location>
        <begin position="1"/>
        <end position="80"/>
    </location>
</feature>